<evidence type="ECO:0000256" key="5">
    <source>
        <dbReference type="ARBA" id="ARBA00022989"/>
    </source>
</evidence>
<dbReference type="InterPro" id="IPR036458">
    <property type="entry name" value="Na:dicarbo_symporter_sf"/>
</dbReference>
<keyword evidence="6 7" id="KW-0472">Membrane</keyword>
<evidence type="ECO:0000313" key="9">
    <source>
        <dbReference type="Proteomes" id="UP000026922"/>
    </source>
</evidence>
<gene>
    <name evidence="8" type="ORF">K737_300673</name>
</gene>
<feature type="transmembrane region" description="Helical" evidence="7">
    <location>
        <begin position="156"/>
        <end position="180"/>
    </location>
</feature>
<dbReference type="Pfam" id="PF00375">
    <property type="entry name" value="SDF"/>
    <property type="match status" value="1"/>
</dbReference>
<dbReference type="GO" id="GO:0015184">
    <property type="term" value="F:L-cystine transmembrane transporter activity"/>
    <property type="evidence" value="ECO:0007669"/>
    <property type="project" value="TreeGrafter"/>
</dbReference>
<dbReference type="GO" id="GO:0015293">
    <property type="term" value="F:symporter activity"/>
    <property type="evidence" value="ECO:0007669"/>
    <property type="project" value="InterPro"/>
</dbReference>
<dbReference type="InterPro" id="IPR001991">
    <property type="entry name" value="Na-dicarboxylate_symporter"/>
</dbReference>
<evidence type="ECO:0000256" key="1">
    <source>
        <dbReference type="ARBA" id="ARBA00004141"/>
    </source>
</evidence>
<evidence type="ECO:0000256" key="2">
    <source>
        <dbReference type="ARBA" id="ARBA00006148"/>
    </source>
</evidence>
<dbReference type="PRINTS" id="PR00173">
    <property type="entry name" value="EDTRNSPORT"/>
</dbReference>
<feature type="transmembrane region" description="Helical" evidence="7">
    <location>
        <begin position="81"/>
        <end position="100"/>
    </location>
</feature>
<dbReference type="GO" id="GO:0005886">
    <property type="term" value="C:plasma membrane"/>
    <property type="evidence" value="ECO:0007669"/>
    <property type="project" value="TreeGrafter"/>
</dbReference>
<reference evidence="8 9" key="1">
    <citation type="journal article" date="2013" name="Genome Announc.">
        <title>Draft Genome Sequence of Holospora undulata Strain HU1, a Micronucleus-Specific Symbiont of the Ciliate Paramecium caudatum.</title>
        <authorList>
            <person name="Dohra H."/>
            <person name="Suzuki H."/>
            <person name="Suzuki T."/>
            <person name="Tanaka K."/>
            <person name="Fujishima M."/>
        </authorList>
    </citation>
    <scope>NUCLEOTIDE SEQUENCE [LARGE SCALE GENOMIC DNA]</scope>
    <source>
        <strain evidence="8 9">HU1</strain>
    </source>
</reference>
<keyword evidence="9" id="KW-1185">Reference proteome</keyword>
<dbReference type="Proteomes" id="UP000026922">
    <property type="component" value="Unassembled WGS sequence"/>
</dbReference>
<sequence>MSRFKGDESIKKVGKKTFLYTVNTTVIAASVACVLYYLISPGNLEISAVNTSHHTGVQGADYLGYLNTIIPSNIFAPFIEHHVMGVLLISMVLGISIAFLPEEAPCTVITNFFKGAHGMFIVITSWIVKIIPLALFGFITTTLVQMKSSANISGLAGYLLVVVLANFVQGGIVLPVFLHINGIKAFSAMKGMFPALSVAFFSKSSAGTLPVTINTMEKNLNVSPKISRLVLPLCTSINMNGCAAFYFYNSCLFDAKQWIKNWIFNNDYVDIHFYYHCNRKRWCTDGVLLFVCFFINKYERFNRDFRAHFTILQYHRHDRDFSKRLV</sequence>
<dbReference type="AlphaFoldDB" id="A0A061JHJ5"/>
<name>A0A061JHJ5_9PROT</name>
<keyword evidence="4 7" id="KW-0812">Transmembrane</keyword>
<organism evidence="8 9">
    <name type="scientific">Holospora undulata HU1</name>
    <dbReference type="NCBI Taxonomy" id="1321371"/>
    <lineage>
        <taxon>Bacteria</taxon>
        <taxon>Pseudomonadati</taxon>
        <taxon>Pseudomonadota</taxon>
        <taxon>Alphaproteobacteria</taxon>
        <taxon>Holosporales</taxon>
        <taxon>Holosporaceae</taxon>
        <taxon>Holospora</taxon>
    </lineage>
</organism>
<proteinExistence type="inferred from homology"/>
<comment type="subcellular location">
    <subcellularLocation>
        <location evidence="1">Membrane</location>
        <topology evidence="1">Multi-pass membrane protein</topology>
    </subcellularLocation>
</comment>
<keyword evidence="5 7" id="KW-1133">Transmembrane helix</keyword>
<keyword evidence="3" id="KW-0813">Transport</keyword>
<evidence type="ECO:0000256" key="3">
    <source>
        <dbReference type="ARBA" id="ARBA00022448"/>
    </source>
</evidence>
<feature type="transmembrane region" description="Helical" evidence="7">
    <location>
        <begin position="20"/>
        <end position="39"/>
    </location>
</feature>
<evidence type="ECO:0000313" key="8">
    <source>
        <dbReference type="EMBL" id="ETZ04902.1"/>
    </source>
</evidence>
<evidence type="ECO:0000256" key="4">
    <source>
        <dbReference type="ARBA" id="ARBA00022692"/>
    </source>
</evidence>
<feature type="transmembrane region" description="Helical" evidence="7">
    <location>
        <begin position="120"/>
        <end position="144"/>
    </location>
</feature>
<dbReference type="SUPFAM" id="SSF118215">
    <property type="entry name" value="Proton glutamate symport protein"/>
    <property type="match status" value="1"/>
</dbReference>
<evidence type="ECO:0000256" key="6">
    <source>
        <dbReference type="ARBA" id="ARBA00023136"/>
    </source>
</evidence>
<accession>A0A061JHJ5</accession>
<comment type="similarity">
    <text evidence="2">Belongs to the dicarboxylate/amino acid:cation symporter (DAACS) (TC 2.A.23) family.</text>
</comment>
<dbReference type="EMBL" id="ARPM03000134">
    <property type="protein sequence ID" value="ETZ04902.1"/>
    <property type="molecule type" value="Genomic_DNA"/>
</dbReference>
<protein>
    <submittedName>
        <fullName evidence="8">Neutral amino acid transporter A</fullName>
    </submittedName>
</protein>
<dbReference type="Gene3D" id="1.10.3860.10">
    <property type="entry name" value="Sodium:dicarboxylate symporter"/>
    <property type="match status" value="1"/>
</dbReference>
<dbReference type="PANTHER" id="PTHR42865">
    <property type="entry name" value="PROTON/GLUTAMATE-ASPARTATE SYMPORTER"/>
    <property type="match status" value="1"/>
</dbReference>
<dbReference type="PANTHER" id="PTHR42865:SF5">
    <property type="entry name" value="L-CYSTINE TRANSPORTER TCYP"/>
    <property type="match status" value="1"/>
</dbReference>
<comment type="caution">
    <text evidence="8">The sequence shown here is derived from an EMBL/GenBank/DDBJ whole genome shotgun (WGS) entry which is preliminary data.</text>
</comment>
<evidence type="ECO:0000256" key="7">
    <source>
        <dbReference type="SAM" id="Phobius"/>
    </source>
</evidence>
<dbReference type="PROSITE" id="PS51257">
    <property type="entry name" value="PROKAR_LIPOPROTEIN"/>
    <property type="match status" value="1"/>
</dbReference>